<feature type="domain" description="AP180 N-terminal homology (ANTH)" evidence="1">
    <location>
        <begin position="52"/>
        <end position="110"/>
    </location>
</feature>
<sequence length="156" mass="17595">MSPSSPILIHHRILYETPHLRNAILRAYKKSMECSRIPPPLCLAKANSEFKDLYIAIGKATNYIESPPKERHVRKIFSAISVIQPQPDGVYSIHALSKRLSKTRTWVISFFLSLGRAFGKSLRCSFQGDNNPGYDIPGAFMLITLLYGSYSDTVYS</sequence>
<dbReference type="Proteomes" id="UP000266723">
    <property type="component" value="Unassembled WGS sequence"/>
</dbReference>
<accession>A0ABQ7AFD1</accession>
<evidence type="ECO:0000313" key="3">
    <source>
        <dbReference type="Proteomes" id="UP000266723"/>
    </source>
</evidence>
<dbReference type="Gene3D" id="1.25.40.90">
    <property type="match status" value="1"/>
</dbReference>
<organism evidence="2 3">
    <name type="scientific">Brassica cretica</name>
    <name type="common">Mustard</name>
    <dbReference type="NCBI Taxonomy" id="69181"/>
    <lineage>
        <taxon>Eukaryota</taxon>
        <taxon>Viridiplantae</taxon>
        <taxon>Streptophyta</taxon>
        <taxon>Embryophyta</taxon>
        <taxon>Tracheophyta</taxon>
        <taxon>Spermatophyta</taxon>
        <taxon>Magnoliopsida</taxon>
        <taxon>eudicotyledons</taxon>
        <taxon>Gunneridae</taxon>
        <taxon>Pentapetalae</taxon>
        <taxon>rosids</taxon>
        <taxon>malvids</taxon>
        <taxon>Brassicales</taxon>
        <taxon>Brassicaceae</taxon>
        <taxon>Brassiceae</taxon>
        <taxon>Brassica</taxon>
    </lineage>
</organism>
<dbReference type="InterPro" id="IPR011417">
    <property type="entry name" value="ANTH_dom"/>
</dbReference>
<dbReference type="SUPFAM" id="SSF48464">
    <property type="entry name" value="ENTH/VHS domain"/>
    <property type="match status" value="1"/>
</dbReference>
<proteinExistence type="predicted"/>
<dbReference type="EMBL" id="QGKV02002055">
    <property type="protein sequence ID" value="KAF3496404.1"/>
    <property type="molecule type" value="Genomic_DNA"/>
</dbReference>
<gene>
    <name evidence="2" type="ORF">DY000_02053016</name>
</gene>
<dbReference type="PANTHER" id="PTHR22951">
    <property type="entry name" value="CLATHRIN ASSEMBLY PROTEIN"/>
    <property type="match status" value="1"/>
</dbReference>
<dbReference type="InterPro" id="IPR045192">
    <property type="entry name" value="AP180-like"/>
</dbReference>
<dbReference type="InterPro" id="IPR008942">
    <property type="entry name" value="ENTH_VHS"/>
</dbReference>
<comment type="caution">
    <text evidence="2">The sequence shown here is derived from an EMBL/GenBank/DDBJ whole genome shotgun (WGS) entry which is preliminary data.</text>
</comment>
<name>A0ABQ7AFD1_BRACR</name>
<reference evidence="2 3" key="1">
    <citation type="journal article" date="2020" name="BMC Genomics">
        <title>Intraspecific diversification of the crop wild relative Brassica cretica Lam. using demographic model selection.</title>
        <authorList>
            <person name="Kioukis A."/>
            <person name="Michalopoulou V.A."/>
            <person name="Briers L."/>
            <person name="Pirintsos S."/>
            <person name="Studholme D.J."/>
            <person name="Pavlidis P."/>
            <person name="Sarris P.F."/>
        </authorList>
    </citation>
    <scope>NUCLEOTIDE SEQUENCE [LARGE SCALE GENOMIC DNA]</scope>
    <source>
        <strain evidence="3">cv. PFS-1207/04</strain>
    </source>
</reference>
<evidence type="ECO:0000313" key="2">
    <source>
        <dbReference type="EMBL" id="KAF3496404.1"/>
    </source>
</evidence>
<dbReference type="PANTHER" id="PTHR22951:SF5">
    <property type="entry name" value="PHOSPHATIDYLINOSITOL-BINDING CLATHRIN ASSEMBLY PROTEIN LAP"/>
    <property type="match status" value="1"/>
</dbReference>
<evidence type="ECO:0000259" key="1">
    <source>
        <dbReference type="Pfam" id="PF07651"/>
    </source>
</evidence>
<protein>
    <recommendedName>
        <fullName evidence="1">AP180 N-terminal homology (ANTH) domain-containing protein</fullName>
    </recommendedName>
</protein>
<dbReference type="Pfam" id="PF07651">
    <property type="entry name" value="ANTH"/>
    <property type="match status" value="1"/>
</dbReference>
<keyword evidence="3" id="KW-1185">Reference proteome</keyword>